<comment type="similarity">
    <text evidence="2">Belongs to the BMP lipoprotein family.</text>
</comment>
<evidence type="ECO:0000256" key="1">
    <source>
        <dbReference type="ARBA" id="ARBA00004193"/>
    </source>
</evidence>
<evidence type="ECO:0000256" key="6">
    <source>
        <dbReference type="ARBA" id="ARBA00023288"/>
    </source>
</evidence>
<name>A0ABT1SGQ5_9FIRM</name>
<keyword evidence="10" id="KW-1185">Reference proteome</keyword>
<keyword evidence="4 7" id="KW-0732">Signal</keyword>
<feature type="chain" id="PRO_5047332672" evidence="7">
    <location>
        <begin position="24"/>
        <end position="485"/>
    </location>
</feature>
<evidence type="ECO:0000256" key="2">
    <source>
        <dbReference type="ARBA" id="ARBA00008610"/>
    </source>
</evidence>
<evidence type="ECO:0000313" key="10">
    <source>
        <dbReference type="Proteomes" id="UP001524478"/>
    </source>
</evidence>
<dbReference type="InterPro" id="IPR028082">
    <property type="entry name" value="Peripla_BP_I"/>
</dbReference>
<keyword evidence="5" id="KW-0472">Membrane</keyword>
<evidence type="ECO:0000256" key="3">
    <source>
        <dbReference type="ARBA" id="ARBA00022475"/>
    </source>
</evidence>
<dbReference type="Gene3D" id="3.40.50.2300">
    <property type="match status" value="2"/>
</dbReference>
<dbReference type="RefSeq" id="WP_256313069.1">
    <property type="nucleotide sequence ID" value="NZ_JANGAC010000027.1"/>
</dbReference>
<evidence type="ECO:0000259" key="8">
    <source>
        <dbReference type="PROSITE" id="PS51272"/>
    </source>
</evidence>
<keyword evidence="3" id="KW-1003">Cell membrane</keyword>
<dbReference type="InterPro" id="IPR003760">
    <property type="entry name" value="PnrA-like"/>
</dbReference>
<dbReference type="InterPro" id="IPR001119">
    <property type="entry name" value="SLH_dom"/>
</dbReference>
<dbReference type="PROSITE" id="PS51272">
    <property type="entry name" value="SLH"/>
    <property type="match status" value="1"/>
</dbReference>
<reference evidence="9 10" key="1">
    <citation type="submission" date="2022-06" db="EMBL/GenBank/DDBJ databases">
        <title>Isolation of gut microbiota from human fecal samples.</title>
        <authorList>
            <person name="Pamer E.G."/>
            <person name="Barat B."/>
            <person name="Waligurski E."/>
            <person name="Medina S."/>
            <person name="Paddock L."/>
            <person name="Mostad J."/>
        </authorList>
    </citation>
    <scope>NUCLEOTIDE SEQUENCE [LARGE SCALE GENOMIC DNA]</scope>
    <source>
        <strain evidence="9 10">DFI.7.95</strain>
    </source>
</reference>
<dbReference type="Pfam" id="PF02608">
    <property type="entry name" value="Bmp"/>
    <property type="match status" value="1"/>
</dbReference>
<protein>
    <submittedName>
        <fullName evidence="9">BMP family ABC transporter substrate-binding protein</fullName>
    </submittedName>
</protein>
<dbReference type="SUPFAM" id="SSF53822">
    <property type="entry name" value="Periplasmic binding protein-like I"/>
    <property type="match status" value="1"/>
</dbReference>
<evidence type="ECO:0000313" key="9">
    <source>
        <dbReference type="EMBL" id="MCQ4925671.1"/>
    </source>
</evidence>
<dbReference type="CDD" id="cd06354">
    <property type="entry name" value="PBP1_PrnA-like"/>
    <property type="match status" value="1"/>
</dbReference>
<dbReference type="Pfam" id="PF00395">
    <property type="entry name" value="SLH"/>
    <property type="match status" value="2"/>
</dbReference>
<sequence>MKRIISMILVFIVMFSLSTPIFAQNEYVEKLESKGLIKKFDNGTYGLDKTITRGEVVEVAIKMLGLQYEIPQESKEIYLDIPKDSYLEDYIKIATQKELVSGYSNGKFEPNKEITYAEFITIIVRALKGQASENRWPENYIEKAIEMKLIDNIENPYKLIIREEAYNIIYKVIDKLRTKVVMVTDLGGIKDGSFNESAWKGFNRAKEEFDIDISYIEPANDLYFNSSFETVNSNNNDLIFGIGFMLGEPILEQAQLNKGHKYVIVDTTIEEIPENLTCILFKHEEASFLAGYIAGKMTKTNKIGFVGGFEVELVDQFRYGYEAGALYANQDVKIVSQYTETFSDANKGKELANKMYKDNVDIIFHAAGGAGDGVIESAKENNKYVIGVDRDQSHLAPNHVLTSAVKNIENAVESVIKDYMEGNFKGGQEVYYSIKENGVGLAQSTNKLVPKEILEEIDKVKEEISNKKIIVPKNYDEFLKFKNSI</sequence>
<comment type="subcellular location">
    <subcellularLocation>
        <location evidence="1">Cell membrane</location>
        <topology evidence="1">Lipid-anchor</topology>
    </subcellularLocation>
</comment>
<keyword evidence="6" id="KW-0449">Lipoprotein</keyword>
<evidence type="ECO:0000256" key="7">
    <source>
        <dbReference type="SAM" id="SignalP"/>
    </source>
</evidence>
<dbReference type="EMBL" id="JANGAC010000027">
    <property type="protein sequence ID" value="MCQ4925671.1"/>
    <property type="molecule type" value="Genomic_DNA"/>
</dbReference>
<dbReference type="PANTHER" id="PTHR34296">
    <property type="entry name" value="TRANSCRIPTIONAL ACTIVATOR PROTEIN MED"/>
    <property type="match status" value="1"/>
</dbReference>
<dbReference type="InterPro" id="IPR050957">
    <property type="entry name" value="BMP_lipoprotein"/>
</dbReference>
<comment type="caution">
    <text evidence="9">The sequence shown here is derived from an EMBL/GenBank/DDBJ whole genome shotgun (WGS) entry which is preliminary data.</text>
</comment>
<dbReference type="Proteomes" id="UP001524478">
    <property type="component" value="Unassembled WGS sequence"/>
</dbReference>
<feature type="domain" description="SLH" evidence="8">
    <location>
        <begin position="74"/>
        <end position="137"/>
    </location>
</feature>
<dbReference type="PANTHER" id="PTHR34296:SF2">
    <property type="entry name" value="ABC TRANSPORTER GUANOSINE-BINDING PROTEIN NUPN"/>
    <property type="match status" value="1"/>
</dbReference>
<evidence type="ECO:0000256" key="5">
    <source>
        <dbReference type="ARBA" id="ARBA00023136"/>
    </source>
</evidence>
<evidence type="ECO:0000256" key="4">
    <source>
        <dbReference type="ARBA" id="ARBA00022729"/>
    </source>
</evidence>
<feature type="signal peptide" evidence="7">
    <location>
        <begin position="1"/>
        <end position="23"/>
    </location>
</feature>
<proteinExistence type="inferred from homology"/>
<organism evidence="9 10">
    <name type="scientific">Tissierella carlieri</name>
    <dbReference type="NCBI Taxonomy" id="689904"/>
    <lineage>
        <taxon>Bacteria</taxon>
        <taxon>Bacillati</taxon>
        <taxon>Bacillota</taxon>
        <taxon>Tissierellia</taxon>
        <taxon>Tissierellales</taxon>
        <taxon>Tissierellaceae</taxon>
        <taxon>Tissierella</taxon>
    </lineage>
</organism>
<gene>
    <name evidence="9" type="ORF">NE686_21420</name>
</gene>
<accession>A0ABT1SGQ5</accession>